<keyword evidence="1" id="KW-1133">Transmembrane helix</keyword>
<keyword evidence="1" id="KW-0812">Transmembrane</keyword>
<keyword evidence="1" id="KW-0472">Membrane</keyword>
<comment type="caution">
    <text evidence="2">The sequence shown here is derived from an EMBL/GenBank/DDBJ whole genome shotgun (WGS) entry which is preliminary data.</text>
</comment>
<protein>
    <submittedName>
        <fullName evidence="2">Uncharacterized protein</fullName>
    </submittedName>
</protein>
<feature type="transmembrane region" description="Helical" evidence="1">
    <location>
        <begin position="75"/>
        <end position="94"/>
    </location>
</feature>
<dbReference type="PROSITE" id="PS51257">
    <property type="entry name" value="PROKAR_LIPOPROTEIN"/>
    <property type="match status" value="1"/>
</dbReference>
<evidence type="ECO:0000256" key="1">
    <source>
        <dbReference type="SAM" id="Phobius"/>
    </source>
</evidence>
<feature type="transmembrane region" description="Helical" evidence="1">
    <location>
        <begin position="7"/>
        <end position="26"/>
    </location>
</feature>
<reference evidence="3" key="1">
    <citation type="journal article" date="2020" name="MBio">
        <title>Horizontal gene transfer to a defensive symbiont with a reduced genome amongst a multipartite beetle microbiome.</title>
        <authorList>
            <person name="Waterworth S.C."/>
            <person name="Florez L.V."/>
            <person name="Rees E.R."/>
            <person name="Hertweck C."/>
            <person name="Kaltenpoth M."/>
            <person name="Kwan J.C."/>
        </authorList>
    </citation>
    <scope>NUCLEOTIDE SEQUENCE [LARGE SCALE GENOMIC DNA]</scope>
</reference>
<dbReference type="EMBL" id="WNDP01000201">
    <property type="protein sequence ID" value="KAF1016739.1"/>
    <property type="molecule type" value="Genomic_DNA"/>
</dbReference>
<feature type="transmembrane region" description="Helical" evidence="1">
    <location>
        <begin position="100"/>
        <end position="123"/>
    </location>
</feature>
<organism evidence="2 3">
    <name type="scientific">Acinetobacter bereziniae</name>
    <name type="common">Acinetobacter genomosp. 10</name>
    <dbReference type="NCBI Taxonomy" id="106648"/>
    <lineage>
        <taxon>Bacteria</taxon>
        <taxon>Pseudomonadati</taxon>
        <taxon>Pseudomonadota</taxon>
        <taxon>Gammaproteobacteria</taxon>
        <taxon>Moraxellales</taxon>
        <taxon>Moraxellaceae</taxon>
        <taxon>Acinetobacter</taxon>
    </lineage>
</organism>
<proteinExistence type="predicted"/>
<evidence type="ECO:0000313" key="2">
    <source>
        <dbReference type="EMBL" id="KAF1016739.1"/>
    </source>
</evidence>
<accession>A0A833PBB5</accession>
<dbReference type="AlphaFoldDB" id="A0A833PBB5"/>
<gene>
    <name evidence="2" type="ORF">GAK29_04451</name>
</gene>
<name>A0A833PBB5_ACIBZ</name>
<dbReference type="Proteomes" id="UP000490535">
    <property type="component" value="Unassembled WGS sequence"/>
</dbReference>
<evidence type="ECO:0000313" key="3">
    <source>
        <dbReference type="Proteomes" id="UP000490535"/>
    </source>
</evidence>
<feature type="transmembrane region" description="Helical" evidence="1">
    <location>
        <begin position="46"/>
        <end position="63"/>
    </location>
</feature>
<sequence length="128" mass="15038">MRAWFAFLLFPLLIFVFLFFFYVIFLLSLTLGCGFHQEGIPTCSKIYYFSIISIFPIAIWFGYFTTKFAPHCGRYLLSSIYNIIFSITLFTYLQSAKISLIFSIGFCLLFLLCLGSSCFIFYLKYKKR</sequence>